<dbReference type="EMBL" id="AATQ01000001">
    <property type="protein sequence ID" value="EAU48391.1"/>
    <property type="molecule type" value="Genomic_DNA"/>
</dbReference>
<dbReference type="Pfam" id="PF13193">
    <property type="entry name" value="AMP-binding_C"/>
    <property type="match status" value="1"/>
</dbReference>
<evidence type="ECO:0000313" key="4">
    <source>
        <dbReference type="Proteomes" id="UP000006230"/>
    </source>
</evidence>
<dbReference type="Gene3D" id="3.30.300.30">
    <property type="match status" value="1"/>
</dbReference>
<dbReference type="Pfam" id="PF00501">
    <property type="entry name" value="AMP-binding"/>
    <property type="match status" value="1"/>
</dbReference>
<dbReference type="eggNOG" id="COG0318">
    <property type="taxonomic scope" value="Bacteria"/>
</dbReference>
<protein>
    <submittedName>
        <fullName evidence="3">Acyl-CoA synthase</fullName>
    </submittedName>
</protein>
<evidence type="ECO:0000313" key="3">
    <source>
        <dbReference type="EMBL" id="EAU48391.1"/>
    </source>
</evidence>
<dbReference type="AlphaFoldDB" id="Q0FX11"/>
<dbReference type="RefSeq" id="WP_007801774.1">
    <property type="nucleotide sequence ID" value="NZ_DS022277.1"/>
</dbReference>
<dbReference type="InterPro" id="IPR042099">
    <property type="entry name" value="ANL_N_sf"/>
</dbReference>
<dbReference type="PANTHER" id="PTHR43201:SF32">
    <property type="entry name" value="2-SUCCINYLBENZOATE--COA LIGASE, CHLOROPLASTIC_PEROXISOMAL"/>
    <property type="match status" value="1"/>
</dbReference>
<dbReference type="InterPro" id="IPR045851">
    <property type="entry name" value="AMP-bd_C_sf"/>
</dbReference>
<sequence>MSSGFNFAETLDHAARSRGDHPALIHDGTTLSHAEFAALVRRTATVLTEDGIGRGDLVGLGMQDSIEYVALLFALARVGAITLPVDARWHEDEKRRMVEFFAPRLLFSDDPLPGIEGCPVQLADDVWKARVATASEDAPIVHAPDLGMVVSLSSGTTGRPTGPLLTHEQMYARTVSQMASLGFSCYDRFMTATPLYFGGGRAFTLSQIAIGATLILNTPPFKAQELARAVAETETTALFLVPTLLRRLLELPDSELAGFHGLRQLISSGSPLHAHEREAVRARLTPNYYEYYASTEGGGVSVLAPADQRAHPETVGRPAFRVDLQIVDDAHAPVAPGETGHVRYRGPGVAEWFFRDEDAAAKAFHDGYFYPGDLGALDAGGFLTLKGRSKDVIIRGGVNIYPPEIERIASALPAVAECCVFPVPHAAFGEEVGIAVVLRDGADATAVQTSITEECAAKLARYKLPQHFFVMDSFPKNSGGKVIKPKVMEAALKS</sequence>
<accession>Q0FX11</accession>
<proteinExistence type="predicted"/>
<dbReference type="GO" id="GO:0006631">
    <property type="term" value="P:fatty acid metabolic process"/>
    <property type="evidence" value="ECO:0007669"/>
    <property type="project" value="TreeGrafter"/>
</dbReference>
<gene>
    <name evidence="3" type="ORF">R2601_02423</name>
</gene>
<dbReference type="STRING" id="314265.R2601_02423"/>
<feature type="domain" description="AMP-binding enzyme C-terminal" evidence="2">
    <location>
        <begin position="404"/>
        <end position="481"/>
    </location>
</feature>
<dbReference type="GO" id="GO:0031956">
    <property type="term" value="F:medium-chain fatty acid-CoA ligase activity"/>
    <property type="evidence" value="ECO:0007669"/>
    <property type="project" value="TreeGrafter"/>
</dbReference>
<dbReference type="HOGENOM" id="CLU_000022_59_9_5"/>
<dbReference type="Proteomes" id="UP000006230">
    <property type="component" value="Unassembled WGS sequence"/>
</dbReference>
<dbReference type="InterPro" id="IPR000873">
    <property type="entry name" value="AMP-dep_synth/lig_dom"/>
</dbReference>
<comment type="caution">
    <text evidence="3">The sequence shown here is derived from an EMBL/GenBank/DDBJ whole genome shotgun (WGS) entry which is preliminary data.</text>
</comment>
<dbReference type="PANTHER" id="PTHR43201">
    <property type="entry name" value="ACYL-COA SYNTHETASE"/>
    <property type="match status" value="1"/>
</dbReference>
<dbReference type="SUPFAM" id="SSF56801">
    <property type="entry name" value="Acetyl-CoA synthetase-like"/>
    <property type="match status" value="1"/>
</dbReference>
<organism evidence="3 4">
    <name type="scientific">Salipiger bermudensis (strain DSM 26914 / JCM 13377 / KCTC 12554 / HTCC2601)</name>
    <name type="common">Pelagibaca bermudensis</name>
    <dbReference type="NCBI Taxonomy" id="314265"/>
    <lineage>
        <taxon>Bacteria</taxon>
        <taxon>Pseudomonadati</taxon>
        <taxon>Pseudomonadota</taxon>
        <taxon>Alphaproteobacteria</taxon>
        <taxon>Rhodobacterales</taxon>
        <taxon>Roseobacteraceae</taxon>
        <taxon>Salipiger</taxon>
    </lineage>
</organism>
<evidence type="ECO:0000259" key="1">
    <source>
        <dbReference type="Pfam" id="PF00501"/>
    </source>
</evidence>
<name>Q0FX11_SALBH</name>
<feature type="domain" description="AMP-dependent synthetase/ligase" evidence="1">
    <location>
        <begin position="12"/>
        <end position="351"/>
    </location>
</feature>
<evidence type="ECO:0000259" key="2">
    <source>
        <dbReference type="Pfam" id="PF13193"/>
    </source>
</evidence>
<dbReference type="InterPro" id="IPR025110">
    <property type="entry name" value="AMP-bd_C"/>
</dbReference>
<dbReference type="Gene3D" id="3.40.50.12780">
    <property type="entry name" value="N-terminal domain of ligase-like"/>
    <property type="match status" value="1"/>
</dbReference>
<keyword evidence="4" id="KW-1185">Reference proteome</keyword>
<reference evidence="3 4" key="1">
    <citation type="journal article" date="2010" name="J. Bacteriol.">
        <title>Genome sequences of Pelagibaca bermudensis HTCC2601T and Maritimibacter alkaliphilus HTCC2654T, the type strains of two marine Roseobacter genera.</title>
        <authorList>
            <person name="Thrash J.C."/>
            <person name="Cho J.C."/>
            <person name="Ferriera S."/>
            <person name="Johnson J."/>
            <person name="Vergin K.L."/>
            <person name="Giovannoni S.J."/>
        </authorList>
    </citation>
    <scope>NUCLEOTIDE SEQUENCE [LARGE SCALE GENOMIC DNA]</scope>
    <source>
        <strain evidence="4">DSM 26914 / JCM 13377 / KCTC 12554 / HTCC2601</strain>
    </source>
</reference>